<evidence type="ECO:0000313" key="4">
    <source>
        <dbReference type="Proteomes" id="UP001497623"/>
    </source>
</evidence>
<keyword evidence="1" id="KW-1133">Transmembrane helix</keyword>
<accession>A0AAV2RA78</accession>
<dbReference type="AlphaFoldDB" id="A0AAV2RA78"/>
<comment type="caution">
    <text evidence="3">The sequence shown here is derived from an EMBL/GenBank/DDBJ whole genome shotgun (WGS) entry which is preliminary data.</text>
</comment>
<sequence>MFIPEFHIFVHVPWTFFWTNSANSLCHGIAVHFITIFRDVTRIMTSHITFDTISHMFLVLQINLFNIWYLYLFFILFTSFHLITESIQHVSFLLQIGKFTQTKMDLILQTNYNNLQPTSLIQNFFSQCQTCWRRFSKLKEKIIHTPVSHFPEKFTDISRIRVIIRIRIFITGFSTFVVGIQSRIIKFIKA</sequence>
<reference evidence="3 4" key="1">
    <citation type="submission" date="2024-05" db="EMBL/GenBank/DDBJ databases">
        <authorList>
            <person name="Wallberg A."/>
        </authorList>
    </citation>
    <scope>NUCLEOTIDE SEQUENCE [LARGE SCALE GENOMIC DNA]</scope>
</reference>
<name>A0AAV2RA78_MEGNR</name>
<feature type="transmembrane region" description="Helical" evidence="1">
    <location>
        <begin position="58"/>
        <end position="83"/>
    </location>
</feature>
<protein>
    <recommendedName>
        <fullName evidence="2">C2H2-type domain-containing protein</fullName>
    </recommendedName>
</protein>
<proteinExistence type="predicted"/>
<feature type="transmembrane region" description="Helical" evidence="1">
    <location>
        <begin position="16"/>
        <end position="37"/>
    </location>
</feature>
<evidence type="ECO:0000256" key="1">
    <source>
        <dbReference type="SAM" id="Phobius"/>
    </source>
</evidence>
<keyword evidence="4" id="KW-1185">Reference proteome</keyword>
<dbReference type="EMBL" id="CAXKWB010019353">
    <property type="protein sequence ID" value="CAL4121839.1"/>
    <property type="molecule type" value="Genomic_DNA"/>
</dbReference>
<keyword evidence="1" id="KW-0472">Membrane</keyword>
<evidence type="ECO:0000259" key="2">
    <source>
        <dbReference type="PROSITE" id="PS00028"/>
    </source>
</evidence>
<dbReference type="InterPro" id="IPR013087">
    <property type="entry name" value="Znf_C2H2_type"/>
</dbReference>
<dbReference type="Proteomes" id="UP001497623">
    <property type="component" value="Unassembled WGS sequence"/>
</dbReference>
<gene>
    <name evidence="3" type="ORF">MNOR_LOCUS22701</name>
</gene>
<feature type="transmembrane region" description="Helical" evidence="1">
    <location>
        <begin position="162"/>
        <end position="180"/>
    </location>
</feature>
<keyword evidence="1" id="KW-0812">Transmembrane</keyword>
<feature type="domain" description="C2H2-type" evidence="2">
    <location>
        <begin position="128"/>
        <end position="149"/>
    </location>
</feature>
<dbReference type="PROSITE" id="PS00028">
    <property type="entry name" value="ZINC_FINGER_C2H2_1"/>
    <property type="match status" value="1"/>
</dbReference>
<evidence type="ECO:0000313" key="3">
    <source>
        <dbReference type="EMBL" id="CAL4121839.1"/>
    </source>
</evidence>
<organism evidence="3 4">
    <name type="scientific">Meganyctiphanes norvegica</name>
    <name type="common">Northern krill</name>
    <name type="synonym">Thysanopoda norvegica</name>
    <dbReference type="NCBI Taxonomy" id="48144"/>
    <lineage>
        <taxon>Eukaryota</taxon>
        <taxon>Metazoa</taxon>
        <taxon>Ecdysozoa</taxon>
        <taxon>Arthropoda</taxon>
        <taxon>Crustacea</taxon>
        <taxon>Multicrustacea</taxon>
        <taxon>Malacostraca</taxon>
        <taxon>Eumalacostraca</taxon>
        <taxon>Eucarida</taxon>
        <taxon>Euphausiacea</taxon>
        <taxon>Euphausiidae</taxon>
        <taxon>Meganyctiphanes</taxon>
    </lineage>
</organism>